<evidence type="ECO:0000259" key="4">
    <source>
        <dbReference type="Pfam" id="PF01515"/>
    </source>
</evidence>
<evidence type="ECO:0000313" key="6">
    <source>
        <dbReference type="Proteomes" id="UP000323521"/>
    </source>
</evidence>
<feature type="domain" description="Phosphate acetyl/butaryl transferase" evidence="4">
    <location>
        <begin position="82"/>
        <end position="298"/>
    </location>
</feature>
<dbReference type="InterPro" id="IPR050500">
    <property type="entry name" value="Phos_Acetyltrans/Butyryltrans"/>
</dbReference>
<dbReference type="KEGG" id="fwa:DCMF_27480"/>
<keyword evidence="6" id="KW-1185">Reference proteome</keyword>
<accession>A0A3G1KZM6</accession>
<dbReference type="Gene3D" id="3.40.718.10">
    <property type="entry name" value="Isopropylmalate Dehydrogenase"/>
    <property type="match status" value="1"/>
</dbReference>
<dbReference type="PIRSF" id="PIRSF000428">
    <property type="entry name" value="P_Ac_trans"/>
    <property type="match status" value="1"/>
</dbReference>
<dbReference type="PANTHER" id="PTHR43356:SF2">
    <property type="entry name" value="PHOSPHATE ACETYLTRANSFERASE"/>
    <property type="match status" value="1"/>
</dbReference>
<dbReference type="Pfam" id="PF01515">
    <property type="entry name" value="PTA_PTB"/>
    <property type="match status" value="1"/>
</dbReference>
<dbReference type="GO" id="GO:0016746">
    <property type="term" value="F:acyltransferase activity"/>
    <property type="evidence" value="ECO:0007669"/>
    <property type="project" value="UniProtKB-KW"/>
</dbReference>
<protein>
    <submittedName>
        <fullName evidence="5">Phosphate butyryltransferase</fullName>
    </submittedName>
</protein>
<gene>
    <name evidence="5" type="ORF">DCMF_27480</name>
</gene>
<dbReference type="RefSeq" id="WP_148137395.1">
    <property type="nucleotide sequence ID" value="NZ_CP017634.1"/>
</dbReference>
<dbReference type="SUPFAM" id="SSF53659">
    <property type="entry name" value="Isocitrate/Isopropylmalate dehydrogenase-like"/>
    <property type="match status" value="1"/>
</dbReference>
<proteinExistence type="inferred from homology"/>
<dbReference type="PANTHER" id="PTHR43356">
    <property type="entry name" value="PHOSPHATE ACETYLTRANSFERASE"/>
    <property type="match status" value="1"/>
</dbReference>
<evidence type="ECO:0000256" key="1">
    <source>
        <dbReference type="ARBA" id="ARBA00005656"/>
    </source>
</evidence>
<name>A0A3G1KZM6_FORW1</name>
<sequence length="312" mass="33610">MGYKCFQEILDIIHQQASKKFTISVASACDGEVLETVKYADEIGLASAILVGDKKELEKMAGERNIHLDRFQVIDEPDPIKASMEAVRQIRAGNANCLMKGMVNTSDFMRAVLDKIEGLRTGRVLSHLASFEVPGFERLIFITDGGLNIHPSLEEKKEILQNAVDYLIRIGYQMPKVAVLSANEAVNPKQPVTMEAAALKQMAEHGEITGALVDGPMSLDLALDQEAAVHKKIVSPVAGQADLFLVPTIEVGNILGKSLIYCGKAVMAGIILGAQVPIILTSRAATMEMKIASLALAALPGTQSTKASFKPQ</sequence>
<dbReference type="InterPro" id="IPR002505">
    <property type="entry name" value="PTA_PTB"/>
</dbReference>
<evidence type="ECO:0000256" key="3">
    <source>
        <dbReference type="ARBA" id="ARBA00023315"/>
    </source>
</evidence>
<reference evidence="5 6" key="1">
    <citation type="submission" date="2016-10" db="EMBL/GenBank/DDBJ databases">
        <title>Complete Genome Sequence of Peptococcaceae strain DCMF.</title>
        <authorList>
            <person name="Edwards R.J."/>
            <person name="Holland S.I."/>
            <person name="Deshpande N.P."/>
            <person name="Wong Y.K."/>
            <person name="Ertan H."/>
            <person name="Manefield M."/>
            <person name="Russell T.L."/>
            <person name="Lee M.J."/>
        </authorList>
    </citation>
    <scope>NUCLEOTIDE SEQUENCE [LARGE SCALE GENOMIC DNA]</scope>
    <source>
        <strain evidence="5 6">DCMF</strain>
    </source>
</reference>
<keyword evidence="2 5" id="KW-0808">Transferase</keyword>
<keyword evidence="3" id="KW-0012">Acyltransferase</keyword>
<dbReference type="InterPro" id="IPR012147">
    <property type="entry name" value="P_Ac_Bu_trans"/>
</dbReference>
<dbReference type="Proteomes" id="UP000323521">
    <property type="component" value="Chromosome"/>
</dbReference>
<organism evidence="5 6">
    <name type="scientific">Formimonas warabiya</name>
    <dbReference type="NCBI Taxonomy" id="1761012"/>
    <lineage>
        <taxon>Bacteria</taxon>
        <taxon>Bacillati</taxon>
        <taxon>Bacillota</taxon>
        <taxon>Clostridia</taxon>
        <taxon>Eubacteriales</taxon>
        <taxon>Peptococcaceae</taxon>
        <taxon>Candidatus Formimonas</taxon>
    </lineage>
</organism>
<evidence type="ECO:0000313" key="5">
    <source>
        <dbReference type="EMBL" id="ATW27996.1"/>
    </source>
</evidence>
<dbReference type="AlphaFoldDB" id="A0A3G1KZM6"/>
<comment type="similarity">
    <text evidence="1">Belongs to the phosphate acetyltransferase and butyryltransferase family.</text>
</comment>
<dbReference type="EMBL" id="CP017634">
    <property type="protein sequence ID" value="ATW27996.1"/>
    <property type="molecule type" value="Genomic_DNA"/>
</dbReference>
<dbReference type="NCBIfam" id="NF006045">
    <property type="entry name" value="PRK08190.1"/>
    <property type="match status" value="1"/>
</dbReference>
<dbReference type="OrthoDB" id="9774179at2"/>
<evidence type="ECO:0000256" key="2">
    <source>
        <dbReference type="ARBA" id="ARBA00022679"/>
    </source>
</evidence>